<dbReference type="Proteomes" id="UP000053424">
    <property type="component" value="Unassembled WGS sequence"/>
</dbReference>
<evidence type="ECO:0000313" key="2">
    <source>
        <dbReference type="Proteomes" id="UP000053424"/>
    </source>
</evidence>
<dbReference type="EMBL" id="KN831771">
    <property type="protein sequence ID" value="KIM45967.1"/>
    <property type="molecule type" value="Genomic_DNA"/>
</dbReference>
<gene>
    <name evidence="1" type="ORF">M413DRAFT_441024</name>
</gene>
<feature type="non-terminal residue" evidence="1">
    <location>
        <position position="98"/>
    </location>
</feature>
<reference evidence="2" key="2">
    <citation type="submission" date="2015-01" db="EMBL/GenBank/DDBJ databases">
        <title>Evolutionary Origins and Diversification of the Mycorrhizal Mutualists.</title>
        <authorList>
            <consortium name="DOE Joint Genome Institute"/>
            <consortium name="Mycorrhizal Genomics Consortium"/>
            <person name="Kohler A."/>
            <person name="Kuo A."/>
            <person name="Nagy L.G."/>
            <person name="Floudas D."/>
            <person name="Copeland A."/>
            <person name="Barry K.W."/>
            <person name="Cichocki N."/>
            <person name="Veneault-Fourrey C."/>
            <person name="LaButti K."/>
            <person name="Lindquist E.A."/>
            <person name="Lipzen A."/>
            <person name="Lundell T."/>
            <person name="Morin E."/>
            <person name="Murat C."/>
            <person name="Riley R."/>
            <person name="Ohm R."/>
            <person name="Sun H."/>
            <person name="Tunlid A."/>
            <person name="Henrissat B."/>
            <person name="Grigoriev I.V."/>
            <person name="Hibbett D.S."/>
            <person name="Martin F."/>
        </authorList>
    </citation>
    <scope>NUCLEOTIDE SEQUENCE [LARGE SCALE GENOMIC DNA]</scope>
    <source>
        <strain evidence="2">h7</strain>
    </source>
</reference>
<sequence>MVPIVPNLPCTIDTQRSTKESNDAPRFIVQTDQYIGAHFFYASRVMVFWRLCELNPSSEAQRPLSSSKAFSRTVNSLKKDRIRNMVEQKIRGLNSLIV</sequence>
<protein>
    <submittedName>
        <fullName evidence="1">Uncharacterized protein</fullName>
    </submittedName>
</protein>
<reference evidence="1 2" key="1">
    <citation type="submission" date="2014-04" db="EMBL/GenBank/DDBJ databases">
        <authorList>
            <consortium name="DOE Joint Genome Institute"/>
            <person name="Kuo A."/>
            <person name="Gay G."/>
            <person name="Dore J."/>
            <person name="Kohler A."/>
            <person name="Nagy L.G."/>
            <person name="Floudas D."/>
            <person name="Copeland A."/>
            <person name="Barry K.W."/>
            <person name="Cichocki N."/>
            <person name="Veneault-Fourrey C."/>
            <person name="LaButti K."/>
            <person name="Lindquist E.A."/>
            <person name="Lipzen A."/>
            <person name="Lundell T."/>
            <person name="Morin E."/>
            <person name="Murat C."/>
            <person name="Sun H."/>
            <person name="Tunlid A."/>
            <person name="Henrissat B."/>
            <person name="Grigoriev I.V."/>
            <person name="Hibbett D.S."/>
            <person name="Martin F."/>
            <person name="Nordberg H.P."/>
            <person name="Cantor M.N."/>
            <person name="Hua S.X."/>
        </authorList>
    </citation>
    <scope>NUCLEOTIDE SEQUENCE [LARGE SCALE GENOMIC DNA]</scope>
    <source>
        <strain evidence="2">h7</strain>
    </source>
</reference>
<proteinExistence type="predicted"/>
<name>A0A0C2YYA0_HEBCY</name>
<accession>A0A0C2YYA0</accession>
<organism evidence="1 2">
    <name type="scientific">Hebeloma cylindrosporum</name>
    <dbReference type="NCBI Taxonomy" id="76867"/>
    <lineage>
        <taxon>Eukaryota</taxon>
        <taxon>Fungi</taxon>
        <taxon>Dikarya</taxon>
        <taxon>Basidiomycota</taxon>
        <taxon>Agaricomycotina</taxon>
        <taxon>Agaricomycetes</taxon>
        <taxon>Agaricomycetidae</taxon>
        <taxon>Agaricales</taxon>
        <taxon>Agaricineae</taxon>
        <taxon>Hymenogastraceae</taxon>
        <taxon>Hebeloma</taxon>
    </lineage>
</organism>
<dbReference type="HOGENOM" id="CLU_2339130_0_0_1"/>
<keyword evidence="2" id="KW-1185">Reference proteome</keyword>
<dbReference type="AlphaFoldDB" id="A0A0C2YYA0"/>
<evidence type="ECO:0000313" key="1">
    <source>
        <dbReference type="EMBL" id="KIM45967.1"/>
    </source>
</evidence>